<evidence type="ECO:0000313" key="2">
    <source>
        <dbReference type="WBParaSite" id="PgR029_g120_t05"/>
    </source>
</evidence>
<sequence>MENFSTFFLRAFRNRHRHLEAFFISHVCSYVQTYKTSSFERSVAQLANAMAHSTAQNMKVRHIFSPLQTVHIIQTVFFRVVGHRYFNLLFRIVYSSSFAVIYSLPQIIF</sequence>
<evidence type="ECO:0000313" key="1">
    <source>
        <dbReference type="Proteomes" id="UP000887569"/>
    </source>
</evidence>
<protein>
    <submittedName>
        <fullName evidence="2 3">Uncharacterized protein</fullName>
    </submittedName>
</protein>
<organism evidence="1 3">
    <name type="scientific">Parascaris univalens</name>
    <name type="common">Nematode worm</name>
    <dbReference type="NCBI Taxonomy" id="6257"/>
    <lineage>
        <taxon>Eukaryota</taxon>
        <taxon>Metazoa</taxon>
        <taxon>Ecdysozoa</taxon>
        <taxon>Nematoda</taxon>
        <taxon>Chromadorea</taxon>
        <taxon>Rhabditida</taxon>
        <taxon>Spirurina</taxon>
        <taxon>Ascaridomorpha</taxon>
        <taxon>Ascaridoidea</taxon>
        <taxon>Ascarididae</taxon>
        <taxon>Parascaris</taxon>
    </lineage>
</organism>
<dbReference type="WBParaSite" id="PgR029_g120_t05">
    <property type="protein sequence ID" value="PgR029_g120_t05"/>
    <property type="gene ID" value="PgR029_g120"/>
</dbReference>
<name>A0A915B7G4_PARUN</name>
<evidence type="ECO:0000313" key="3">
    <source>
        <dbReference type="WBParaSite" id="PgR029_g120_t07"/>
    </source>
</evidence>
<accession>A0A915B7G4</accession>
<reference evidence="2 3" key="1">
    <citation type="submission" date="2022-11" db="UniProtKB">
        <authorList>
            <consortium name="WormBaseParasite"/>
        </authorList>
    </citation>
    <scope>IDENTIFICATION</scope>
</reference>
<dbReference type="WBParaSite" id="PgR029_g120_t07">
    <property type="protein sequence ID" value="PgR029_g120_t07"/>
    <property type="gene ID" value="PgR029_g120"/>
</dbReference>
<keyword evidence="1" id="KW-1185">Reference proteome</keyword>
<proteinExistence type="predicted"/>
<dbReference type="AlphaFoldDB" id="A0A915B7G4"/>
<dbReference type="Proteomes" id="UP000887569">
    <property type="component" value="Unplaced"/>
</dbReference>